<evidence type="ECO:0000313" key="2">
    <source>
        <dbReference type="Proteomes" id="UP000798808"/>
    </source>
</evidence>
<proteinExistence type="predicted"/>
<gene>
    <name evidence="1" type="ORF">E1163_04490</name>
</gene>
<reference evidence="1 2" key="1">
    <citation type="submission" date="2019-02" db="EMBL/GenBank/DDBJ databases">
        <authorList>
            <person name="Goldberg S.R."/>
            <person name="Haltli B.A."/>
            <person name="Correa H."/>
            <person name="Russell K.G."/>
        </authorList>
    </citation>
    <scope>NUCLEOTIDE SEQUENCE [LARGE SCALE GENOMIC DNA]</scope>
    <source>
        <strain evidence="1 2">JCM 16186</strain>
    </source>
</reference>
<dbReference type="SUPFAM" id="SSF54909">
    <property type="entry name" value="Dimeric alpha+beta barrel"/>
    <property type="match status" value="1"/>
</dbReference>
<evidence type="ECO:0008006" key="3">
    <source>
        <dbReference type="Google" id="ProtNLM"/>
    </source>
</evidence>
<dbReference type="InterPro" id="IPR011008">
    <property type="entry name" value="Dimeric_a/b-barrel"/>
</dbReference>
<evidence type="ECO:0000313" key="1">
    <source>
        <dbReference type="EMBL" id="MTI24196.1"/>
    </source>
</evidence>
<protein>
    <recommendedName>
        <fullName evidence="3">ABM domain-containing protein</fullName>
    </recommendedName>
</protein>
<organism evidence="1 2">
    <name type="scientific">Fulvivirga kasyanovii</name>
    <dbReference type="NCBI Taxonomy" id="396812"/>
    <lineage>
        <taxon>Bacteria</taxon>
        <taxon>Pseudomonadati</taxon>
        <taxon>Bacteroidota</taxon>
        <taxon>Cytophagia</taxon>
        <taxon>Cytophagales</taxon>
        <taxon>Fulvivirgaceae</taxon>
        <taxon>Fulvivirga</taxon>
    </lineage>
</organism>
<accession>A0ABW9RJT1</accession>
<sequence length="100" mass="11941">MHIVAWNYRTALAHKADFEHEYGPKGSWATFFRISQAYKGSFLYKLTEEPDTYMLLDTWTSQQAYENFLESNKKEYAELSKKLEHLYLQEEKTGTYQLIE</sequence>
<keyword evidence="2" id="KW-1185">Reference proteome</keyword>
<dbReference type="EMBL" id="SMLW01000380">
    <property type="protein sequence ID" value="MTI24196.1"/>
    <property type="molecule type" value="Genomic_DNA"/>
</dbReference>
<dbReference type="RefSeq" id="WP_155169946.1">
    <property type="nucleotide sequence ID" value="NZ_BAAAFL010000012.1"/>
</dbReference>
<dbReference type="Proteomes" id="UP000798808">
    <property type="component" value="Unassembled WGS sequence"/>
</dbReference>
<comment type="caution">
    <text evidence="1">The sequence shown here is derived from an EMBL/GenBank/DDBJ whole genome shotgun (WGS) entry which is preliminary data.</text>
</comment>
<name>A0ABW9RJT1_9BACT</name>
<dbReference type="Gene3D" id="3.30.70.100">
    <property type="match status" value="1"/>
</dbReference>